<protein>
    <submittedName>
        <fullName evidence="1">Uncharacterized protein</fullName>
    </submittedName>
</protein>
<evidence type="ECO:0000313" key="1">
    <source>
        <dbReference type="EMBL" id="KMO87413.1"/>
    </source>
</evidence>
<gene>
    <name evidence="1" type="ORF">AB840_02935</name>
</gene>
<organism evidence="1 2">
    <name type="scientific">Megasphaera cerevisiae DSM 20462</name>
    <dbReference type="NCBI Taxonomy" id="1122219"/>
    <lineage>
        <taxon>Bacteria</taxon>
        <taxon>Bacillati</taxon>
        <taxon>Bacillota</taxon>
        <taxon>Negativicutes</taxon>
        <taxon>Veillonellales</taxon>
        <taxon>Veillonellaceae</taxon>
        <taxon>Megasphaera</taxon>
    </lineage>
</organism>
<dbReference type="AlphaFoldDB" id="A0A0J6WYS1"/>
<dbReference type="Proteomes" id="UP000036503">
    <property type="component" value="Unassembled WGS sequence"/>
</dbReference>
<accession>A0A0J6WYS1</accession>
<dbReference type="PATRIC" id="fig|1122219.3.peg.2462"/>
<reference evidence="1 2" key="1">
    <citation type="submission" date="2015-06" db="EMBL/GenBank/DDBJ databases">
        <title>Draft genome sequence of beer spoilage bacterium Megasphaera cerevisiae type strain 20462.</title>
        <authorList>
            <person name="Kutumbaka K."/>
            <person name="Pasmowitz J."/>
            <person name="Mategko J."/>
            <person name="Reyes D."/>
            <person name="Friedrich A."/>
            <person name="Han S."/>
            <person name="Martens-Habbena W."/>
            <person name="Neal-McKinney J."/>
            <person name="Janagama H.K."/>
            <person name="Nadala C."/>
            <person name="Samadpour M."/>
        </authorList>
    </citation>
    <scope>NUCLEOTIDE SEQUENCE [LARGE SCALE GENOMIC DNA]</scope>
    <source>
        <strain evidence="1 2">DSM 20462</strain>
    </source>
</reference>
<name>A0A0J6WYS1_9FIRM</name>
<evidence type="ECO:0000313" key="2">
    <source>
        <dbReference type="Proteomes" id="UP000036503"/>
    </source>
</evidence>
<keyword evidence="2" id="KW-1185">Reference proteome</keyword>
<sequence>MKNSIGFTADYARIPHTRPDFFLRGVDVAFYMPGRIRLYCRTLQGNEKYKERISKYLQPISQMGHIEMNHLSGSILITYNAKQLRKNADLARVERYIKGKARICTAPILV</sequence>
<comment type="caution">
    <text evidence="1">The sequence shown here is derived from an EMBL/GenBank/DDBJ whole genome shotgun (WGS) entry which is preliminary data.</text>
</comment>
<proteinExistence type="predicted"/>
<dbReference type="EMBL" id="LEKT01000006">
    <property type="protein sequence ID" value="KMO87413.1"/>
    <property type="molecule type" value="Genomic_DNA"/>
</dbReference>
<dbReference type="Pfam" id="PF19991">
    <property type="entry name" value="HMA_2"/>
    <property type="match status" value="1"/>
</dbReference>
<dbReference type="InParanoid" id="A0A0J6WYS1"/>